<proteinExistence type="predicted"/>
<gene>
    <name evidence="1" type="ORF">X777_08498</name>
</gene>
<evidence type="ECO:0000313" key="2">
    <source>
        <dbReference type="Proteomes" id="UP000053097"/>
    </source>
</evidence>
<evidence type="ECO:0000313" key="1">
    <source>
        <dbReference type="EMBL" id="EZA52783.1"/>
    </source>
</evidence>
<keyword evidence="2" id="KW-1185">Reference proteome</keyword>
<dbReference type="EMBL" id="KK107320">
    <property type="protein sequence ID" value="EZA52783.1"/>
    <property type="molecule type" value="Genomic_DNA"/>
</dbReference>
<organism evidence="1 2">
    <name type="scientific">Ooceraea biroi</name>
    <name type="common">Clonal raider ant</name>
    <name type="synonym">Cerapachys biroi</name>
    <dbReference type="NCBI Taxonomy" id="2015173"/>
    <lineage>
        <taxon>Eukaryota</taxon>
        <taxon>Metazoa</taxon>
        <taxon>Ecdysozoa</taxon>
        <taxon>Arthropoda</taxon>
        <taxon>Hexapoda</taxon>
        <taxon>Insecta</taxon>
        <taxon>Pterygota</taxon>
        <taxon>Neoptera</taxon>
        <taxon>Endopterygota</taxon>
        <taxon>Hymenoptera</taxon>
        <taxon>Apocrita</taxon>
        <taxon>Aculeata</taxon>
        <taxon>Formicoidea</taxon>
        <taxon>Formicidae</taxon>
        <taxon>Dorylinae</taxon>
        <taxon>Ooceraea</taxon>
    </lineage>
</organism>
<sequence length="101" mass="11447">MSSLSLNELIMKRRFRRSSSVLSLGHNEFSAYEKLLVSGPDPNLLTTRPIAVCPMIGMPPVPKIRAGRMFFDIGYFKLWSAHLRLLYFSMCDCESRSGSSE</sequence>
<name>A0A026W9Y6_OOCBI</name>
<reference evidence="1 2" key="1">
    <citation type="journal article" date="2014" name="Curr. Biol.">
        <title>The genome of the clonal raider ant Cerapachys biroi.</title>
        <authorList>
            <person name="Oxley P.R."/>
            <person name="Ji L."/>
            <person name="Fetter-Pruneda I."/>
            <person name="McKenzie S.K."/>
            <person name="Li C."/>
            <person name="Hu H."/>
            <person name="Zhang G."/>
            <person name="Kronauer D.J."/>
        </authorList>
    </citation>
    <scope>NUCLEOTIDE SEQUENCE [LARGE SCALE GENOMIC DNA]</scope>
</reference>
<accession>A0A026W9Y6</accession>
<dbReference type="Proteomes" id="UP000053097">
    <property type="component" value="Unassembled WGS sequence"/>
</dbReference>
<protein>
    <submittedName>
        <fullName evidence="1">Uncharacterized protein</fullName>
    </submittedName>
</protein>
<dbReference type="AlphaFoldDB" id="A0A026W9Y6"/>